<gene>
    <name evidence="8" type="ORF">I6N96_13325</name>
</gene>
<evidence type="ECO:0000256" key="4">
    <source>
        <dbReference type="ARBA" id="ARBA00023015"/>
    </source>
</evidence>
<evidence type="ECO:0000313" key="9">
    <source>
        <dbReference type="Proteomes" id="UP000673375"/>
    </source>
</evidence>
<name>A0ABS4CM59_9ENTE</name>
<dbReference type="Pfam" id="PF00392">
    <property type="entry name" value="GntR"/>
    <property type="match status" value="1"/>
</dbReference>
<evidence type="ECO:0000256" key="1">
    <source>
        <dbReference type="ARBA" id="ARBA00005384"/>
    </source>
</evidence>
<dbReference type="SMART" id="SM00345">
    <property type="entry name" value="HTH_GNTR"/>
    <property type="match status" value="1"/>
</dbReference>
<keyword evidence="6" id="KW-0804">Transcription</keyword>
<dbReference type="Pfam" id="PF00155">
    <property type="entry name" value="Aminotran_1_2"/>
    <property type="match status" value="1"/>
</dbReference>
<proteinExistence type="inferred from homology"/>
<dbReference type="InterPro" id="IPR004839">
    <property type="entry name" value="Aminotransferase_I/II_large"/>
</dbReference>
<dbReference type="InterPro" id="IPR036388">
    <property type="entry name" value="WH-like_DNA-bd_sf"/>
</dbReference>
<dbReference type="CDD" id="cd00609">
    <property type="entry name" value="AAT_like"/>
    <property type="match status" value="1"/>
</dbReference>
<feature type="domain" description="HTH gntR-type" evidence="7">
    <location>
        <begin position="10"/>
        <end position="76"/>
    </location>
</feature>
<dbReference type="SUPFAM" id="SSF53383">
    <property type="entry name" value="PLP-dependent transferases"/>
    <property type="match status" value="1"/>
</dbReference>
<sequence length="458" mass="53139">MYHLDRSSKKPLYQQLYEQIKIEYLETSEEVKMPSIRLLAEELNISKTTVEQAYNQLVAEGSLLSVPQSGFYFLPVRPEAVGQDIVDSEKLPLDFDFRYGTTFFYTSSWNNWKRCIRLAMHREFQEERMRYHDVQGNEHLRDELVKMLRTTRGVSCKKEQIVITSGSLDSLAVVLDILTTQGNFQSAIENPGYHGAYEVFRRYGLSPELLSVTEEGLSIKELQKSTADLVYVTPSHQFPLGYRMPVVKRQQLLQVIDEREGYILEDDYDSEFRYTTQPLPSLQSLDRQDRVIYMGSFSKTVSPTIRLGYLILPERLLESYRQLFQYDHERVSYMIQEGMAEFIQSGGYYRHISKAVAANKAKYKLLISELSSLKKDRHIEWIAPDGGLHIILKLKNEEKANIFREELSANRIRLYSLDKYFFSGANGCCFLLGYGGLSIDELREGLTKLLLILEKIHQ</sequence>
<dbReference type="RefSeq" id="WP_209558044.1">
    <property type="nucleotide sequence ID" value="NZ_JAEDXU010000007.1"/>
</dbReference>
<comment type="similarity">
    <text evidence="1">In the C-terminal section; belongs to the class-I pyridoxal-phosphate-dependent aminotransferase family.</text>
</comment>
<dbReference type="SUPFAM" id="SSF46785">
    <property type="entry name" value="Winged helix' DNA-binding domain"/>
    <property type="match status" value="1"/>
</dbReference>
<evidence type="ECO:0000313" key="8">
    <source>
        <dbReference type="EMBL" id="MBP1047258.1"/>
    </source>
</evidence>
<protein>
    <submittedName>
        <fullName evidence="8">PLP-dependent aminotransferase family protein</fullName>
    </submittedName>
</protein>
<dbReference type="CDD" id="cd07377">
    <property type="entry name" value="WHTH_GntR"/>
    <property type="match status" value="1"/>
</dbReference>
<dbReference type="InterPro" id="IPR036390">
    <property type="entry name" value="WH_DNA-bd_sf"/>
</dbReference>
<evidence type="ECO:0000256" key="2">
    <source>
        <dbReference type="ARBA" id="ARBA00022576"/>
    </source>
</evidence>
<dbReference type="PANTHER" id="PTHR46577:SF1">
    <property type="entry name" value="HTH-TYPE TRANSCRIPTIONAL REGULATORY PROTEIN GABR"/>
    <property type="match status" value="1"/>
</dbReference>
<dbReference type="InterPro" id="IPR000524">
    <property type="entry name" value="Tscrpt_reg_HTH_GntR"/>
</dbReference>
<dbReference type="EMBL" id="JAEDXU010000007">
    <property type="protein sequence ID" value="MBP1047258.1"/>
    <property type="molecule type" value="Genomic_DNA"/>
</dbReference>
<evidence type="ECO:0000259" key="7">
    <source>
        <dbReference type="PROSITE" id="PS50949"/>
    </source>
</evidence>
<evidence type="ECO:0000256" key="5">
    <source>
        <dbReference type="ARBA" id="ARBA00023125"/>
    </source>
</evidence>
<evidence type="ECO:0000256" key="6">
    <source>
        <dbReference type="ARBA" id="ARBA00023163"/>
    </source>
</evidence>
<dbReference type="GO" id="GO:0008483">
    <property type="term" value="F:transaminase activity"/>
    <property type="evidence" value="ECO:0007669"/>
    <property type="project" value="UniProtKB-KW"/>
</dbReference>
<organism evidence="8 9">
    <name type="scientific">Enterococcus larvae</name>
    <dbReference type="NCBI Taxonomy" id="2794352"/>
    <lineage>
        <taxon>Bacteria</taxon>
        <taxon>Bacillati</taxon>
        <taxon>Bacillota</taxon>
        <taxon>Bacilli</taxon>
        <taxon>Lactobacillales</taxon>
        <taxon>Enterococcaceae</taxon>
        <taxon>Enterococcus</taxon>
    </lineage>
</organism>
<dbReference type="InterPro" id="IPR015421">
    <property type="entry name" value="PyrdxlP-dep_Trfase_major"/>
</dbReference>
<dbReference type="Gene3D" id="3.40.640.10">
    <property type="entry name" value="Type I PLP-dependent aspartate aminotransferase-like (Major domain)"/>
    <property type="match status" value="1"/>
</dbReference>
<keyword evidence="9" id="KW-1185">Reference proteome</keyword>
<dbReference type="PROSITE" id="PS50949">
    <property type="entry name" value="HTH_GNTR"/>
    <property type="match status" value="1"/>
</dbReference>
<keyword evidence="2 8" id="KW-0032">Aminotransferase</keyword>
<accession>A0ABS4CM59</accession>
<dbReference type="PRINTS" id="PR00035">
    <property type="entry name" value="HTHGNTR"/>
</dbReference>
<reference evidence="8 9" key="1">
    <citation type="submission" date="2020-12" db="EMBL/GenBank/DDBJ databases">
        <title>Vagococcus allomyrinae sp. nov. and Enterococcus lavae sp. nov., isolated from the larvae of Allomyrina dichotoma.</title>
        <authorList>
            <person name="Lee S.D."/>
        </authorList>
    </citation>
    <scope>NUCLEOTIDE SEQUENCE [LARGE SCALE GENOMIC DNA]</scope>
    <source>
        <strain evidence="8 9">BWM-S5</strain>
    </source>
</reference>
<dbReference type="InterPro" id="IPR015424">
    <property type="entry name" value="PyrdxlP-dep_Trfase"/>
</dbReference>
<dbReference type="InterPro" id="IPR051446">
    <property type="entry name" value="HTH_trans_reg/aminotransferase"/>
</dbReference>
<keyword evidence="4" id="KW-0805">Transcription regulation</keyword>
<comment type="caution">
    <text evidence="8">The sequence shown here is derived from an EMBL/GenBank/DDBJ whole genome shotgun (WGS) entry which is preliminary data.</text>
</comment>
<keyword evidence="2 8" id="KW-0808">Transferase</keyword>
<dbReference type="Gene3D" id="1.10.10.10">
    <property type="entry name" value="Winged helix-like DNA-binding domain superfamily/Winged helix DNA-binding domain"/>
    <property type="match status" value="1"/>
</dbReference>
<dbReference type="PANTHER" id="PTHR46577">
    <property type="entry name" value="HTH-TYPE TRANSCRIPTIONAL REGULATORY PROTEIN GABR"/>
    <property type="match status" value="1"/>
</dbReference>
<keyword evidence="5" id="KW-0238">DNA-binding</keyword>
<keyword evidence="3" id="KW-0663">Pyridoxal phosphate</keyword>
<evidence type="ECO:0000256" key="3">
    <source>
        <dbReference type="ARBA" id="ARBA00022898"/>
    </source>
</evidence>
<dbReference type="Proteomes" id="UP000673375">
    <property type="component" value="Unassembled WGS sequence"/>
</dbReference>